<organism evidence="1 2">
    <name type="scientific">Golovinomyces cichoracearum</name>
    <dbReference type="NCBI Taxonomy" id="62708"/>
    <lineage>
        <taxon>Eukaryota</taxon>
        <taxon>Fungi</taxon>
        <taxon>Dikarya</taxon>
        <taxon>Ascomycota</taxon>
        <taxon>Pezizomycotina</taxon>
        <taxon>Leotiomycetes</taxon>
        <taxon>Erysiphales</taxon>
        <taxon>Erysiphaceae</taxon>
        <taxon>Golovinomyces</taxon>
    </lineage>
</organism>
<comment type="caution">
    <text evidence="1">The sequence shown here is derived from an EMBL/GenBank/DDBJ whole genome shotgun (WGS) entry which is preliminary data.</text>
</comment>
<dbReference type="AlphaFoldDB" id="A0A420IAM4"/>
<evidence type="ECO:0000313" key="2">
    <source>
        <dbReference type="Proteomes" id="UP000285326"/>
    </source>
</evidence>
<dbReference type="Proteomes" id="UP000285326">
    <property type="component" value="Unassembled WGS sequence"/>
</dbReference>
<evidence type="ECO:0000313" key="1">
    <source>
        <dbReference type="EMBL" id="RKF71622.1"/>
    </source>
</evidence>
<dbReference type="GO" id="GO:0008168">
    <property type="term" value="F:methyltransferase activity"/>
    <property type="evidence" value="ECO:0007669"/>
    <property type="project" value="UniProtKB-KW"/>
</dbReference>
<sequence>MDKSSSDIFVIPESEIPDFFVETEGKDTSNYKYVLKRYLLQRDAEFRRLSEFRYRGWEINKEEGDAFFKIQRQIADNANQELRKYFFGMMIKIAKDMHQATGIFNFKANLNRSLRILDICMAPGNKASFKCCIPN</sequence>
<name>A0A420IAM4_9PEZI</name>
<reference evidence="1 2" key="1">
    <citation type="journal article" date="2018" name="BMC Genomics">
        <title>Comparative genome analyses reveal sequence features reflecting distinct modes of host-adaptation between dicot and monocot powdery mildew.</title>
        <authorList>
            <person name="Wu Y."/>
            <person name="Ma X."/>
            <person name="Pan Z."/>
            <person name="Kale S.D."/>
            <person name="Song Y."/>
            <person name="King H."/>
            <person name="Zhang Q."/>
            <person name="Presley C."/>
            <person name="Deng X."/>
            <person name="Wei C.I."/>
            <person name="Xiao S."/>
        </authorList>
    </citation>
    <scope>NUCLEOTIDE SEQUENCE [LARGE SCALE GENOMIC DNA]</scope>
    <source>
        <strain evidence="1">UMSG1</strain>
    </source>
</reference>
<dbReference type="EMBL" id="MCBS01025066">
    <property type="protein sequence ID" value="RKF71622.1"/>
    <property type="molecule type" value="Genomic_DNA"/>
</dbReference>
<proteinExistence type="predicted"/>
<accession>A0A420IAM4</accession>
<gene>
    <name evidence="1" type="ORF">GcM1_250056</name>
</gene>
<protein>
    <submittedName>
        <fullName evidence="1">Putative s-adenosyl-l-methionine-dependent methyltransferase</fullName>
    </submittedName>
</protein>
<keyword evidence="1" id="KW-0808">Transferase</keyword>
<dbReference type="GO" id="GO:0032259">
    <property type="term" value="P:methylation"/>
    <property type="evidence" value="ECO:0007669"/>
    <property type="project" value="UniProtKB-KW"/>
</dbReference>
<keyword evidence="1" id="KW-0489">Methyltransferase</keyword>